<organism evidence="2 3">
    <name type="scientific">Oryzias melastigma</name>
    <name type="common">Marine medaka</name>
    <dbReference type="NCBI Taxonomy" id="30732"/>
    <lineage>
        <taxon>Eukaryota</taxon>
        <taxon>Metazoa</taxon>
        <taxon>Chordata</taxon>
        <taxon>Craniata</taxon>
        <taxon>Vertebrata</taxon>
        <taxon>Euteleostomi</taxon>
        <taxon>Actinopterygii</taxon>
        <taxon>Neopterygii</taxon>
        <taxon>Teleostei</taxon>
        <taxon>Neoteleostei</taxon>
        <taxon>Acanthomorphata</taxon>
        <taxon>Ovalentaria</taxon>
        <taxon>Atherinomorphae</taxon>
        <taxon>Beloniformes</taxon>
        <taxon>Adrianichthyidae</taxon>
        <taxon>Oryziinae</taxon>
        <taxon>Oryzias</taxon>
    </lineage>
</organism>
<dbReference type="GO" id="GO:0005814">
    <property type="term" value="C:centriole"/>
    <property type="evidence" value="ECO:0007669"/>
    <property type="project" value="TreeGrafter"/>
</dbReference>
<feature type="compositionally biased region" description="Basic and acidic residues" evidence="1">
    <location>
        <begin position="132"/>
        <end position="149"/>
    </location>
</feature>
<dbReference type="PANTHER" id="PTHR15721:SF2">
    <property type="entry name" value="PROTEIN TALPID3"/>
    <property type="match status" value="1"/>
</dbReference>
<evidence type="ECO:0000313" key="3">
    <source>
        <dbReference type="Proteomes" id="UP000646548"/>
    </source>
</evidence>
<gene>
    <name evidence="2" type="ORF">FQA47_003498</name>
</gene>
<feature type="compositionally biased region" description="Polar residues" evidence="1">
    <location>
        <begin position="443"/>
        <end position="453"/>
    </location>
</feature>
<sequence>MLTGKGSPVDMFSSSSPSLPHGHSSVRSSCGSETAEVLLRSTRVLLSDRSRGSESGPRSVHISVQKLPDSTGVRPKRTEPEPKPKPKKHTHPPGSPEVEPEPDEDVLTSRFTAGGRGVVLGALRRRSNSASNRKEVRVQLLDRREKNPQNDRQAAAGVGVQTEATAPPIGGPSDLETRVSRLLEDIHNLLDSHRRDDSMGRSLSQQTLQHLDALQRQQLQLQGQLLESALKIVTGHTSATSDVTPSVRPQRLQVTTVNGDCSRQHGCSTHGRLPVCTAAADTPPVTMETHHRDCRPQQLNQSRRWSAASERSERFCRGSSRPAGFGRSKPGGGPASPGDAEGDAAAEDGDEDADDTASRTHRTHQARTTNTSRFSLSLKTSPIRTSPIRTSPTTTNPDNVSLTKQHSNKPTPLTTRPSLRRTRPIRTSTINLSNSLISPISNQTSFTPDNLSPTEPHRSRTTPHTTKACSIRRTRPVRPGLSCSRGGPRPRQSWRRRAGSSVRLRGRKRFWRRTWRFC</sequence>
<feature type="compositionally biased region" description="Low complexity" evidence="1">
    <location>
        <begin position="380"/>
        <end position="395"/>
    </location>
</feature>
<comment type="caution">
    <text evidence="2">The sequence shown here is derived from an EMBL/GenBank/DDBJ whole genome shotgun (WGS) entry which is preliminary data.</text>
</comment>
<feature type="compositionally biased region" description="Polar residues" evidence="1">
    <location>
        <begin position="396"/>
        <end position="409"/>
    </location>
</feature>
<dbReference type="AlphaFoldDB" id="A0A834C7H5"/>
<dbReference type="GO" id="GO:0036064">
    <property type="term" value="C:ciliary basal body"/>
    <property type="evidence" value="ECO:0007669"/>
    <property type="project" value="TreeGrafter"/>
</dbReference>
<feature type="region of interest" description="Disordered" evidence="1">
    <location>
        <begin position="286"/>
        <end position="500"/>
    </location>
</feature>
<feature type="compositionally biased region" description="Acidic residues" evidence="1">
    <location>
        <begin position="340"/>
        <end position="355"/>
    </location>
</feature>
<dbReference type="GO" id="GO:0007224">
    <property type="term" value="P:smoothened signaling pathway"/>
    <property type="evidence" value="ECO:0007669"/>
    <property type="project" value="InterPro"/>
</dbReference>
<dbReference type="PANTHER" id="PTHR15721">
    <property type="entry name" value="KIAA0586 PROTEIN"/>
    <property type="match status" value="1"/>
</dbReference>
<reference evidence="2" key="1">
    <citation type="journal article" name="BMC Genomics">
        <title>Long-read sequencing and de novo genome assembly of marine medaka (Oryzias melastigma).</title>
        <authorList>
            <person name="Liang P."/>
            <person name="Saqib H.S.A."/>
            <person name="Ni X."/>
            <person name="Shen Y."/>
        </authorList>
    </citation>
    <scope>NUCLEOTIDE SEQUENCE</scope>
    <source>
        <strain evidence="2">Bigg-433</strain>
    </source>
</reference>
<feature type="compositionally biased region" description="Polar residues" evidence="1">
    <location>
        <begin position="366"/>
        <end position="379"/>
    </location>
</feature>
<feature type="region of interest" description="Disordered" evidence="1">
    <location>
        <begin position="122"/>
        <end position="174"/>
    </location>
</feature>
<dbReference type="EMBL" id="WKFB01000404">
    <property type="protein sequence ID" value="KAF6724054.1"/>
    <property type="molecule type" value="Genomic_DNA"/>
</dbReference>
<proteinExistence type="predicted"/>
<protein>
    <submittedName>
        <fullName evidence="2">Protein TALPID3</fullName>
    </submittedName>
</protein>
<accession>A0A834C7H5</accession>
<dbReference type="Pfam" id="PF15324">
    <property type="entry name" value="TALPID3"/>
    <property type="match status" value="1"/>
</dbReference>
<feature type="region of interest" description="Disordered" evidence="1">
    <location>
        <begin position="1"/>
        <end position="104"/>
    </location>
</feature>
<feature type="compositionally biased region" description="Low complexity" evidence="1">
    <location>
        <begin position="425"/>
        <end position="442"/>
    </location>
</feature>
<feature type="compositionally biased region" description="Low complexity" evidence="1">
    <location>
        <begin position="13"/>
        <end position="25"/>
    </location>
</feature>
<evidence type="ECO:0000256" key="1">
    <source>
        <dbReference type="SAM" id="MobiDB-lite"/>
    </source>
</evidence>
<dbReference type="InterPro" id="IPR029246">
    <property type="entry name" value="TALPID3"/>
</dbReference>
<dbReference type="Proteomes" id="UP000646548">
    <property type="component" value="Unassembled WGS sequence"/>
</dbReference>
<evidence type="ECO:0000313" key="2">
    <source>
        <dbReference type="EMBL" id="KAF6724054.1"/>
    </source>
</evidence>
<name>A0A834C7H5_ORYME</name>